<feature type="domain" description="B box-type" evidence="9">
    <location>
        <begin position="195"/>
        <end position="236"/>
    </location>
</feature>
<dbReference type="InterPro" id="IPR000315">
    <property type="entry name" value="Znf_B-box"/>
</dbReference>
<dbReference type="InterPro" id="IPR013783">
    <property type="entry name" value="Ig-like_fold"/>
</dbReference>
<dbReference type="Gene3D" id="1.20.5.170">
    <property type="match status" value="1"/>
</dbReference>
<dbReference type="CDD" id="cd19757">
    <property type="entry name" value="Bbox1"/>
    <property type="match status" value="1"/>
</dbReference>
<comment type="subcellular location">
    <subcellularLocation>
        <location evidence="1">Cytoplasm</location>
        <location evidence="1">Cytoskeleton</location>
    </subcellularLocation>
</comment>
<evidence type="ECO:0000259" key="11">
    <source>
        <dbReference type="PROSITE" id="PS50853"/>
    </source>
</evidence>
<dbReference type="InterPro" id="IPR036116">
    <property type="entry name" value="FN3_sf"/>
</dbReference>
<feature type="domain" description="B30.2/SPRY" evidence="10">
    <location>
        <begin position="484"/>
        <end position="668"/>
    </location>
</feature>
<dbReference type="Gene3D" id="2.60.40.10">
    <property type="entry name" value="Immunoglobulins"/>
    <property type="match status" value="1"/>
</dbReference>
<evidence type="ECO:0000256" key="2">
    <source>
        <dbReference type="ARBA" id="ARBA00022490"/>
    </source>
</evidence>
<evidence type="ECO:0000256" key="5">
    <source>
        <dbReference type="ARBA" id="ARBA00022833"/>
    </source>
</evidence>
<feature type="domain" description="COS" evidence="12">
    <location>
        <begin position="344"/>
        <end position="403"/>
    </location>
</feature>
<keyword evidence="5" id="KW-0862">Zinc</keyword>
<gene>
    <name evidence="14" type="primary">20195699</name>
    <name evidence="13" type="ORF">HELRODRAFT_117052</name>
</gene>
<dbReference type="GO" id="GO:0005856">
    <property type="term" value="C:cytoskeleton"/>
    <property type="evidence" value="ECO:0007669"/>
    <property type="project" value="UniProtKB-SubCell"/>
</dbReference>
<sequence>MEEELKCPNCLRIITNPVLLTTCQHCVCLDCATRLQMPLPMPLVSTPSLLTSKTLNDSGIIVGGYETGSIFSETDSGVVCSRPDSYIAIGNGATAQVAITCPLCFNVTYSDDKGALSLPRAKTLLAISTRYRENKQLRVACQICNGSSSSQHLKPASKMCKECETFYCDDCCKIYHTMEKHELMAADEAREYLLRRECLCSDHAGEQASMYCVPCRVCVCELCRQQNHLQHQLQPLLQASKSHKAELSQMLHSLSEKAKSGTEFIARLKGLQEKVEETSSDFEQTVLRQCDQLIEAIKQHKRKLLSTIQSEKSQKLQTFKNQMVQCSGKVQKTTGLLQFSIEVLKENDPVSFLQISSSLLNKVSEVDANFVKEVEFEPRETAEFEYRIDSSRVLRAIESLELVQMKAPGVPQILLGECSGESNTITIVWQANQIRGGHPDGYNLEIDDGNSGAFRKVFAGKETICTIEGLHFDTPYRARVKAFNVAGDSGYSQCITLRTSRVAWFTFDACHTSGDVQLTNNNMTASCSSFEDRVVLGSVGFVRGVHFWEYVVDRYENNKDPAFGVARYDVDKHKMLGKDDKGWSTYLDNNRSWFIHNGQHVGRTHGGIGVGSVLGVLLDLDQQHLSFFLNGERHGPIMAFTGLTGVFYPAMSINRNVQITLNSGLEPPLVNLVSPSNLAPSTNNNNNNSSSGFAMQTAAGCNNFQLRGVDCSDKSIAA</sequence>
<dbReference type="GO" id="GO:0008270">
    <property type="term" value="F:zinc ion binding"/>
    <property type="evidence" value="ECO:0007669"/>
    <property type="project" value="UniProtKB-KW"/>
</dbReference>
<dbReference type="Pfam" id="PF00041">
    <property type="entry name" value="fn3"/>
    <property type="match status" value="1"/>
</dbReference>
<dbReference type="PROSITE" id="PS50853">
    <property type="entry name" value="FN3"/>
    <property type="match status" value="1"/>
</dbReference>
<evidence type="ECO:0008006" key="16">
    <source>
        <dbReference type="Google" id="ProtNLM"/>
    </source>
</evidence>
<dbReference type="Gene3D" id="2.60.120.920">
    <property type="match status" value="1"/>
</dbReference>
<dbReference type="GeneID" id="20195699"/>
<dbReference type="InterPro" id="IPR013083">
    <property type="entry name" value="Znf_RING/FYVE/PHD"/>
</dbReference>
<dbReference type="InterPro" id="IPR003649">
    <property type="entry name" value="Bbox_C"/>
</dbReference>
<keyword evidence="7" id="KW-0206">Cytoskeleton</keyword>
<organism evidence="14 15">
    <name type="scientific">Helobdella robusta</name>
    <name type="common">Californian leech</name>
    <dbReference type="NCBI Taxonomy" id="6412"/>
    <lineage>
        <taxon>Eukaryota</taxon>
        <taxon>Metazoa</taxon>
        <taxon>Spiralia</taxon>
        <taxon>Lophotrochozoa</taxon>
        <taxon>Annelida</taxon>
        <taxon>Clitellata</taxon>
        <taxon>Hirudinea</taxon>
        <taxon>Rhynchobdellida</taxon>
        <taxon>Glossiphoniidae</taxon>
        <taxon>Helobdella</taxon>
    </lineage>
</organism>
<dbReference type="PANTHER" id="PTHR24099">
    <property type="entry name" value="E3 UBIQUITIN-PROTEIN LIGASE TRIM36-RELATED"/>
    <property type="match status" value="1"/>
</dbReference>
<dbReference type="CTD" id="20195699"/>
<protein>
    <recommendedName>
        <fullName evidence="16">RING-type E3 ubiquitin transferase</fullName>
    </recommendedName>
</protein>
<dbReference type="InterPro" id="IPR043136">
    <property type="entry name" value="B30.2/SPRY_sf"/>
</dbReference>
<dbReference type="SUPFAM" id="SSF49899">
    <property type="entry name" value="Concanavalin A-like lectins/glucanases"/>
    <property type="match status" value="1"/>
</dbReference>
<evidence type="ECO:0000256" key="8">
    <source>
        <dbReference type="PROSITE-ProRule" id="PRU00024"/>
    </source>
</evidence>
<dbReference type="Gene3D" id="3.30.40.10">
    <property type="entry name" value="Zinc/RING finger domain, C3HC4 (zinc finger)"/>
    <property type="match status" value="1"/>
</dbReference>
<dbReference type="InterPro" id="IPR050617">
    <property type="entry name" value="E3_ligase_FN3/SPRY"/>
</dbReference>
<evidence type="ECO:0000256" key="7">
    <source>
        <dbReference type="ARBA" id="ARBA00023212"/>
    </source>
</evidence>
<dbReference type="InParanoid" id="T1EGJ7"/>
<dbReference type="KEGG" id="hro:HELRODRAFT_117052"/>
<dbReference type="Pfam" id="PF00622">
    <property type="entry name" value="SPRY"/>
    <property type="match status" value="1"/>
</dbReference>
<dbReference type="GO" id="GO:0043005">
    <property type="term" value="C:neuron projection"/>
    <property type="evidence" value="ECO:0000318"/>
    <property type="project" value="GO_Central"/>
</dbReference>
<dbReference type="FunCoup" id="T1EGJ7">
    <property type="interactions" value="68"/>
</dbReference>
<dbReference type="InterPro" id="IPR003877">
    <property type="entry name" value="SPRY_dom"/>
</dbReference>
<evidence type="ECO:0000256" key="6">
    <source>
        <dbReference type="ARBA" id="ARBA00023054"/>
    </source>
</evidence>
<dbReference type="SMART" id="SM00449">
    <property type="entry name" value="SPRY"/>
    <property type="match status" value="1"/>
</dbReference>
<dbReference type="EMBL" id="AMQM01009002">
    <property type="status" value="NOT_ANNOTATED_CDS"/>
    <property type="molecule type" value="Genomic_DNA"/>
</dbReference>
<dbReference type="PROSITE" id="PS00518">
    <property type="entry name" value="ZF_RING_1"/>
    <property type="match status" value="1"/>
</dbReference>
<keyword evidence="6" id="KW-0175">Coiled coil</keyword>
<dbReference type="PROSITE" id="PS50119">
    <property type="entry name" value="ZF_BBOX"/>
    <property type="match status" value="1"/>
</dbReference>
<keyword evidence="4 8" id="KW-0863">Zinc-finger</keyword>
<dbReference type="OMA" id="PDTICTI"/>
<dbReference type="CDD" id="cd12889">
    <property type="entry name" value="SPRY_PRY_TRIM67_9"/>
    <property type="match status" value="1"/>
</dbReference>
<dbReference type="HOGENOM" id="CLU_013137_19_2_1"/>
<dbReference type="CDD" id="cd00063">
    <property type="entry name" value="FN3"/>
    <property type="match status" value="1"/>
</dbReference>
<keyword evidence="3" id="KW-0479">Metal-binding</keyword>
<dbReference type="GO" id="GO:0007411">
    <property type="term" value="P:axon guidance"/>
    <property type="evidence" value="ECO:0000318"/>
    <property type="project" value="GO_Central"/>
</dbReference>
<evidence type="ECO:0000256" key="4">
    <source>
        <dbReference type="ARBA" id="ARBA00022771"/>
    </source>
</evidence>
<evidence type="ECO:0000259" key="12">
    <source>
        <dbReference type="PROSITE" id="PS51262"/>
    </source>
</evidence>
<dbReference type="RefSeq" id="XP_009012087.1">
    <property type="nucleotide sequence ID" value="XM_009013839.1"/>
</dbReference>
<dbReference type="FunFam" id="2.60.40.10:FF:000178">
    <property type="entry name" value="E3 ubiquitin-protein ligase TRIM9 isoform X1"/>
    <property type="match status" value="1"/>
</dbReference>
<evidence type="ECO:0000259" key="10">
    <source>
        <dbReference type="PROSITE" id="PS50188"/>
    </source>
</evidence>
<evidence type="ECO:0000259" key="9">
    <source>
        <dbReference type="PROSITE" id="PS50119"/>
    </source>
</evidence>
<evidence type="ECO:0000256" key="3">
    <source>
        <dbReference type="ARBA" id="ARBA00022723"/>
    </source>
</evidence>
<dbReference type="PANTHER" id="PTHR24099:SF15">
    <property type="entry name" value="E3 UBIQUITIN-PROTEIN LIGASE TRIM9"/>
    <property type="match status" value="1"/>
</dbReference>
<dbReference type="Pfam" id="PF00643">
    <property type="entry name" value="zf-B_box"/>
    <property type="match status" value="1"/>
</dbReference>
<evidence type="ECO:0000313" key="15">
    <source>
        <dbReference type="Proteomes" id="UP000015101"/>
    </source>
</evidence>
<keyword evidence="15" id="KW-1185">Reference proteome</keyword>
<dbReference type="STRING" id="6412.T1EGJ7"/>
<dbReference type="Gene3D" id="3.30.160.60">
    <property type="entry name" value="Classic Zinc Finger"/>
    <property type="match status" value="1"/>
</dbReference>
<keyword evidence="2" id="KW-0963">Cytoplasm</keyword>
<dbReference type="InterPro" id="IPR017903">
    <property type="entry name" value="COS_domain"/>
</dbReference>
<proteinExistence type="predicted"/>
<dbReference type="EMBL" id="KB095906">
    <property type="protein sequence ID" value="ESO09821.1"/>
    <property type="molecule type" value="Genomic_DNA"/>
</dbReference>
<evidence type="ECO:0000313" key="14">
    <source>
        <dbReference type="EnsemblMetazoa" id="HelroP117052"/>
    </source>
</evidence>
<reference evidence="13 15" key="2">
    <citation type="journal article" date="2013" name="Nature">
        <title>Insights into bilaterian evolution from three spiralian genomes.</title>
        <authorList>
            <person name="Simakov O."/>
            <person name="Marletaz F."/>
            <person name="Cho S.J."/>
            <person name="Edsinger-Gonzales E."/>
            <person name="Havlak P."/>
            <person name="Hellsten U."/>
            <person name="Kuo D.H."/>
            <person name="Larsson T."/>
            <person name="Lv J."/>
            <person name="Arendt D."/>
            <person name="Savage R."/>
            <person name="Osoegawa K."/>
            <person name="de Jong P."/>
            <person name="Grimwood J."/>
            <person name="Chapman J.A."/>
            <person name="Shapiro H."/>
            <person name="Aerts A."/>
            <person name="Otillar R.P."/>
            <person name="Terry A.Y."/>
            <person name="Boore J.L."/>
            <person name="Grigoriev I.V."/>
            <person name="Lindberg D.R."/>
            <person name="Seaver E.C."/>
            <person name="Weisblat D.A."/>
            <person name="Putnam N.H."/>
            <person name="Rokhsar D.S."/>
        </authorList>
    </citation>
    <scope>NUCLEOTIDE SEQUENCE</scope>
</reference>
<dbReference type="Gene3D" id="4.10.830.40">
    <property type="match status" value="1"/>
</dbReference>
<dbReference type="AlphaFoldDB" id="T1EGJ7"/>
<dbReference type="PROSITE" id="PS51262">
    <property type="entry name" value="COS"/>
    <property type="match status" value="1"/>
</dbReference>
<dbReference type="InterPro" id="IPR017907">
    <property type="entry name" value="Znf_RING_CS"/>
</dbReference>
<dbReference type="InterPro" id="IPR001870">
    <property type="entry name" value="B30.2/SPRY"/>
</dbReference>
<feature type="domain" description="Fibronectin type-III" evidence="11">
    <location>
        <begin position="407"/>
        <end position="502"/>
    </location>
</feature>
<reference evidence="15" key="1">
    <citation type="submission" date="2012-12" db="EMBL/GenBank/DDBJ databases">
        <authorList>
            <person name="Hellsten U."/>
            <person name="Grimwood J."/>
            <person name="Chapman J.A."/>
            <person name="Shapiro H."/>
            <person name="Aerts A."/>
            <person name="Otillar R.P."/>
            <person name="Terry A.Y."/>
            <person name="Boore J.L."/>
            <person name="Simakov O."/>
            <person name="Marletaz F."/>
            <person name="Cho S.-J."/>
            <person name="Edsinger-Gonzales E."/>
            <person name="Havlak P."/>
            <person name="Kuo D.-H."/>
            <person name="Larsson T."/>
            <person name="Lv J."/>
            <person name="Arendt D."/>
            <person name="Savage R."/>
            <person name="Osoegawa K."/>
            <person name="de Jong P."/>
            <person name="Lindberg D.R."/>
            <person name="Seaver E.C."/>
            <person name="Weisblat D.A."/>
            <person name="Putnam N.H."/>
            <person name="Grigoriev I.V."/>
            <person name="Rokhsar D.S."/>
        </authorList>
    </citation>
    <scope>NUCLEOTIDE SEQUENCE</scope>
</reference>
<dbReference type="SUPFAM" id="SSF57845">
    <property type="entry name" value="B-box zinc-binding domain"/>
    <property type="match status" value="1"/>
</dbReference>
<dbReference type="SUPFAM" id="SSF49265">
    <property type="entry name" value="Fibronectin type III"/>
    <property type="match status" value="1"/>
</dbReference>
<dbReference type="eggNOG" id="KOG4367">
    <property type="taxonomic scope" value="Eukaryota"/>
</dbReference>
<dbReference type="SMART" id="SM00336">
    <property type="entry name" value="BBOX"/>
    <property type="match status" value="2"/>
</dbReference>
<dbReference type="SMART" id="SM00060">
    <property type="entry name" value="FN3"/>
    <property type="match status" value="1"/>
</dbReference>
<reference evidence="14" key="3">
    <citation type="submission" date="2015-06" db="UniProtKB">
        <authorList>
            <consortium name="EnsemblMetazoa"/>
        </authorList>
    </citation>
    <scope>IDENTIFICATION</scope>
</reference>
<evidence type="ECO:0000313" key="13">
    <source>
        <dbReference type="EMBL" id="ESO09821.1"/>
    </source>
</evidence>
<dbReference type="SMART" id="SM00502">
    <property type="entry name" value="BBC"/>
    <property type="match status" value="1"/>
</dbReference>
<name>T1EGJ7_HELRO</name>
<dbReference type="SUPFAM" id="SSF57850">
    <property type="entry name" value="RING/U-box"/>
    <property type="match status" value="1"/>
</dbReference>
<dbReference type="Proteomes" id="UP000015101">
    <property type="component" value="Unassembled WGS sequence"/>
</dbReference>
<dbReference type="OrthoDB" id="295536at2759"/>
<dbReference type="InterPro" id="IPR003961">
    <property type="entry name" value="FN3_dom"/>
</dbReference>
<dbReference type="EnsemblMetazoa" id="HelroT117052">
    <property type="protein sequence ID" value="HelroP117052"/>
    <property type="gene ID" value="HelroG117052"/>
</dbReference>
<evidence type="ECO:0000256" key="1">
    <source>
        <dbReference type="ARBA" id="ARBA00004245"/>
    </source>
</evidence>
<dbReference type="InterPro" id="IPR013320">
    <property type="entry name" value="ConA-like_dom_sf"/>
</dbReference>
<accession>T1EGJ7</accession>
<dbReference type="PROSITE" id="PS50188">
    <property type="entry name" value="B302_SPRY"/>
    <property type="match status" value="1"/>
</dbReference>